<name>A0A2N9J4H2_FAGSY</name>
<accession>A0A2N9J4H2</accession>
<evidence type="ECO:0000256" key="1">
    <source>
        <dbReference type="SAM" id="MobiDB-lite"/>
    </source>
</evidence>
<organism evidence="2">
    <name type="scientific">Fagus sylvatica</name>
    <name type="common">Beechnut</name>
    <dbReference type="NCBI Taxonomy" id="28930"/>
    <lineage>
        <taxon>Eukaryota</taxon>
        <taxon>Viridiplantae</taxon>
        <taxon>Streptophyta</taxon>
        <taxon>Embryophyta</taxon>
        <taxon>Tracheophyta</taxon>
        <taxon>Spermatophyta</taxon>
        <taxon>Magnoliopsida</taxon>
        <taxon>eudicotyledons</taxon>
        <taxon>Gunneridae</taxon>
        <taxon>Pentapetalae</taxon>
        <taxon>rosids</taxon>
        <taxon>fabids</taxon>
        <taxon>Fagales</taxon>
        <taxon>Fagaceae</taxon>
        <taxon>Fagus</taxon>
    </lineage>
</organism>
<feature type="region of interest" description="Disordered" evidence="1">
    <location>
        <begin position="23"/>
        <end position="44"/>
    </location>
</feature>
<dbReference type="EMBL" id="OIVN01006375">
    <property type="protein sequence ID" value="SPD31728.1"/>
    <property type="molecule type" value="Genomic_DNA"/>
</dbReference>
<sequence>MSETVIEGYLKEFAERLAKIEEAQKKNSRTKDEERRNEEDKAKAAFERNKELETFTENFKEKMELMQKALQKTQGVDDYLVTLGDITNETAVQLPPKFSILEADRFTGVGDPKQHLRQYLNFVKIKGLNKQQVLQEFPSSLAGSTLNWYYTLNLG</sequence>
<evidence type="ECO:0008006" key="3">
    <source>
        <dbReference type="Google" id="ProtNLM"/>
    </source>
</evidence>
<proteinExistence type="predicted"/>
<dbReference type="AlphaFoldDB" id="A0A2N9J4H2"/>
<evidence type="ECO:0000313" key="2">
    <source>
        <dbReference type="EMBL" id="SPD31728.1"/>
    </source>
</evidence>
<reference evidence="2" key="1">
    <citation type="submission" date="2018-02" db="EMBL/GenBank/DDBJ databases">
        <authorList>
            <person name="Cohen D.B."/>
            <person name="Kent A.D."/>
        </authorList>
    </citation>
    <scope>NUCLEOTIDE SEQUENCE</scope>
</reference>
<gene>
    <name evidence="2" type="ORF">FSB_LOCUS59610</name>
</gene>
<protein>
    <recommendedName>
        <fullName evidence="3">Retrotransposon gag domain-containing protein</fullName>
    </recommendedName>
</protein>